<dbReference type="Proteomes" id="UP000462363">
    <property type="component" value="Unassembled WGS sequence"/>
</dbReference>
<evidence type="ECO:0000259" key="5">
    <source>
        <dbReference type="Pfam" id="PF00107"/>
    </source>
</evidence>
<comment type="similarity">
    <text evidence="4">Belongs to the zinc-containing alcohol dehydrogenase family.</text>
</comment>
<evidence type="ECO:0000256" key="2">
    <source>
        <dbReference type="ARBA" id="ARBA00022833"/>
    </source>
</evidence>
<evidence type="ECO:0000259" key="6">
    <source>
        <dbReference type="Pfam" id="PF08240"/>
    </source>
</evidence>
<dbReference type="Gene3D" id="3.40.50.720">
    <property type="entry name" value="NAD(P)-binding Rossmann-like Domain"/>
    <property type="match status" value="1"/>
</dbReference>
<dbReference type="InterPro" id="IPR050129">
    <property type="entry name" value="Zn_alcohol_dh"/>
</dbReference>
<evidence type="ECO:0000313" key="8">
    <source>
        <dbReference type="Proteomes" id="UP000462363"/>
    </source>
</evidence>
<feature type="domain" description="Alcohol dehydrogenase-like N-terminal" evidence="6">
    <location>
        <begin position="27"/>
        <end position="137"/>
    </location>
</feature>
<dbReference type="InterPro" id="IPR002328">
    <property type="entry name" value="ADH_Zn_CS"/>
</dbReference>
<dbReference type="InterPro" id="IPR036291">
    <property type="entry name" value="NAD(P)-bd_dom_sf"/>
</dbReference>
<sequence>METFKVAVLEEERKIGYHEVEKKQPKDKQVLIKVDSCAICTLEQRVYLGVMNRYPFAGGHEAAGVVEAVGKKVAGVKPGDKVAVRLLNSCGECYYCRNGHENQCVKSFIAETQECAMGPGGLSEYMMVSADDVYKVADDADLSHISITEPLACCVHSIENGKIELGNDVVVIGIGIMGALHIQLAKLKGARVIACELDEKRLEVAKKMGADILINSGKVDAVEEVKKLTDGRGADAVFCTVPVAALADQAVQMTGKLGRTVFYTSFHPDKPIEISPNKVHSSEQIITGTVNPSKKDFLAATRLLSAKIVDVSELISDRMSLDDLEAAFEKAILPDTYRIVVQPE</sequence>
<reference evidence="7 8" key="1">
    <citation type="submission" date="2019-08" db="EMBL/GenBank/DDBJ databases">
        <title>In-depth cultivation of the pig gut microbiome towards novel bacterial diversity and tailored functional studies.</title>
        <authorList>
            <person name="Wylensek D."/>
            <person name="Hitch T.C.A."/>
            <person name="Clavel T."/>
        </authorList>
    </citation>
    <scope>NUCLEOTIDE SEQUENCE [LARGE SCALE GENOMIC DNA]</scope>
    <source>
        <strain evidence="7 8">BL-389-WT-3D</strain>
    </source>
</reference>
<dbReference type="InterPro" id="IPR011032">
    <property type="entry name" value="GroES-like_sf"/>
</dbReference>
<dbReference type="PROSITE" id="PS00059">
    <property type="entry name" value="ADH_ZINC"/>
    <property type="match status" value="1"/>
</dbReference>
<dbReference type="SUPFAM" id="SSF51735">
    <property type="entry name" value="NAD(P)-binding Rossmann-fold domains"/>
    <property type="match status" value="1"/>
</dbReference>
<dbReference type="GO" id="GO:0016491">
    <property type="term" value="F:oxidoreductase activity"/>
    <property type="evidence" value="ECO:0007669"/>
    <property type="project" value="UniProtKB-KW"/>
</dbReference>
<dbReference type="Pfam" id="PF00107">
    <property type="entry name" value="ADH_zinc_N"/>
    <property type="match status" value="1"/>
</dbReference>
<dbReference type="InterPro" id="IPR013154">
    <property type="entry name" value="ADH-like_N"/>
</dbReference>
<keyword evidence="3" id="KW-0560">Oxidoreductase</keyword>
<protein>
    <submittedName>
        <fullName evidence="7">Alcohol dehydrogenase catalytic domain-containing protein</fullName>
    </submittedName>
</protein>
<dbReference type="GO" id="GO:0008270">
    <property type="term" value="F:zinc ion binding"/>
    <property type="evidence" value="ECO:0007669"/>
    <property type="project" value="InterPro"/>
</dbReference>
<evidence type="ECO:0000256" key="1">
    <source>
        <dbReference type="ARBA" id="ARBA00022723"/>
    </source>
</evidence>
<keyword evidence="2 4" id="KW-0862">Zinc</keyword>
<name>A0A844FAX1_CLOSV</name>
<dbReference type="SUPFAM" id="SSF50129">
    <property type="entry name" value="GroES-like"/>
    <property type="match status" value="1"/>
</dbReference>
<comment type="cofactor">
    <cofactor evidence="4">
        <name>Zn(2+)</name>
        <dbReference type="ChEBI" id="CHEBI:29105"/>
    </cofactor>
</comment>
<dbReference type="Gene3D" id="3.90.180.10">
    <property type="entry name" value="Medium-chain alcohol dehydrogenases, catalytic domain"/>
    <property type="match status" value="1"/>
</dbReference>
<accession>A0A844FAX1</accession>
<gene>
    <name evidence="7" type="ORF">FYJ37_04055</name>
</gene>
<comment type="caution">
    <text evidence="7">The sequence shown here is derived from an EMBL/GenBank/DDBJ whole genome shotgun (WGS) entry which is preliminary data.</text>
</comment>
<dbReference type="EMBL" id="VUMB01000006">
    <property type="protein sequence ID" value="MSS39554.1"/>
    <property type="molecule type" value="Genomic_DNA"/>
</dbReference>
<dbReference type="PANTHER" id="PTHR43401">
    <property type="entry name" value="L-THREONINE 3-DEHYDROGENASE"/>
    <property type="match status" value="1"/>
</dbReference>
<evidence type="ECO:0000256" key="3">
    <source>
        <dbReference type="ARBA" id="ARBA00023002"/>
    </source>
</evidence>
<proteinExistence type="inferred from homology"/>
<dbReference type="AlphaFoldDB" id="A0A844FAX1"/>
<organism evidence="7 8">
    <name type="scientific">Clostridium scindens (strain JCM 10418 / VPI 12708)</name>
    <dbReference type="NCBI Taxonomy" id="29347"/>
    <lineage>
        <taxon>Bacteria</taxon>
        <taxon>Bacillati</taxon>
        <taxon>Bacillota</taxon>
        <taxon>Clostridia</taxon>
        <taxon>Lachnospirales</taxon>
        <taxon>Lachnospiraceae</taxon>
    </lineage>
</organism>
<feature type="domain" description="Alcohol dehydrogenase-like C-terminal" evidence="5">
    <location>
        <begin position="178"/>
        <end position="305"/>
    </location>
</feature>
<evidence type="ECO:0000313" key="7">
    <source>
        <dbReference type="EMBL" id="MSS39554.1"/>
    </source>
</evidence>
<dbReference type="Pfam" id="PF08240">
    <property type="entry name" value="ADH_N"/>
    <property type="match status" value="1"/>
</dbReference>
<evidence type="ECO:0000256" key="4">
    <source>
        <dbReference type="RuleBase" id="RU361277"/>
    </source>
</evidence>
<dbReference type="PANTHER" id="PTHR43401:SF2">
    <property type="entry name" value="L-THREONINE 3-DEHYDROGENASE"/>
    <property type="match status" value="1"/>
</dbReference>
<dbReference type="RefSeq" id="WP_009248125.1">
    <property type="nucleotide sequence ID" value="NZ_CAJLHJ010000010.1"/>
</dbReference>
<keyword evidence="1 4" id="KW-0479">Metal-binding</keyword>
<dbReference type="InterPro" id="IPR013149">
    <property type="entry name" value="ADH-like_C"/>
</dbReference>